<keyword evidence="10" id="KW-0915">Sodium</keyword>
<comment type="function">
    <text evidence="9 10">Fluoride-specific ion channel. Important for reducing fluoride concentration in the cell, thus reducing its toxicity.</text>
</comment>
<feature type="transmembrane region" description="Helical" evidence="10">
    <location>
        <begin position="61"/>
        <end position="79"/>
    </location>
</feature>
<evidence type="ECO:0000256" key="1">
    <source>
        <dbReference type="ARBA" id="ARBA00004651"/>
    </source>
</evidence>
<comment type="subcellular location">
    <subcellularLocation>
        <location evidence="1 10">Cell membrane</location>
        <topology evidence="1 10">Multi-pass membrane protein</topology>
    </subcellularLocation>
</comment>
<evidence type="ECO:0000256" key="8">
    <source>
        <dbReference type="ARBA" id="ARBA00035585"/>
    </source>
</evidence>
<comment type="similarity">
    <text evidence="7 10">Belongs to the fluoride channel Fluc/FEX (TC 1.A.43) family.</text>
</comment>
<feature type="transmembrane region" description="Helical" evidence="10">
    <location>
        <begin position="33"/>
        <end position="54"/>
    </location>
</feature>
<dbReference type="GO" id="GO:0062054">
    <property type="term" value="F:fluoride channel activity"/>
    <property type="evidence" value="ECO:0007669"/>
    <property type="project" value="UniProtKB-UniRule"/>
</dbReference>
<dbReference type="EMBL" id="LT854705">
    <property type="protein sequence ID" value="SMS13471.1"/>
    <property type="molecule type" value="Genomic_DNA"/>
</dbReference>
<evidence type="ECO:0000256" key="9">
    <source>
        <dbReference type="ARBA" id="ARBA00049940"/>
    </source>
</evidence>
<keyword evidence="10" id="KW-0406">Ion transport</keyword>
<evidence type="ECO:0000256" key="5">
    <source>
        <dbReference type="ARBA" id="ARBA00023136"/>
    </source>
</evidence>
<proteinExistence type="inferred from homology"/>
<evidence type="ECO:0000256" key="4">
    <source>
        <dbReference type="ARBA" id="ARBA00022989"/>
    </source>
</evidence>
<dbReference type="GO" id="GO:0046872">
    <property type="term" value="F:metal ion binding"/>
    <property type="evidence" value="ECO:0007669"/>
    <property type="project" value="UniProtKB-KW"/>
</dbReference>
<dbReference type="AlphaFoldDB" id="A0A1Y6JWG8"/>
<dbReference type="GO" id="GO:0140114">
    <property type="term" value="P:cellular detoxification of fluoride"/>
    <property type="evidence" value="ECO:0007669"/>
    <property type="project" value="UniProtKB-UniRule"/>
</dbReference>
<evidence type="ECO:0000256" key="2">
    <source>
        <dbReference type="ARBA" id="ARBA00022475"/>
    </source>
</evidence>
<keyword evidence="5 10" id="KW-0472">Membrane</keyword>
<feature type="binding site" evidence="10">
    <location>
        <position position="74"/>
    </location>
    <ligand>
        <name>Na(+)</name>
        <dbReference type="ChEBI" id="CHEBI:29101"/>
        <note>structural</note>
    </ligand>
</feature>
<dbReference type="HAMAP" id="MF_00454">
    <property type="entry name" value="FluC"/>
    <property type="match status" value="1"/>
</dbReference>
<evidence type="ECO:0000256" key="3">
    <source>
        <dbReference type="ARBA" id="ARBA00022692"/>
    </source>
</evidence>
<gene>
    <name evidence="10" type="primary">fluC</name>
    <name evidence="10" type="synonym">crcB</name>
    <name evidence="11" type="ORF">LZ3411_0421</name>
</gene>
<dbReference type="InterPro" id="IPR003691">
    <property type="entry name" value="FluC"/>
</dbReference>
<keyword evidence="2 10" id="KW-1003">Cell membrane</keyword>
<keyword evidence="4 10" id="KW-1133">Transmembrane helix</keyword>
<dbReference type="Proteomes" id="UP000195412">
    <property type="component" value="Chromosome I"/>
</dbReference>
<comment type="activity regulation">
    <text evidence="10">Na(+) is not transported, but it plays an essential structural role and its presence is essential for fluoride channel function.</text>
</comment>
<dbReference type="KEGG" id="lzy:LZ3411_0421"/>
<dbReference type="RefSeq" id="WP_087741515.1">
    <property type="nucleotide sequence ID" value="NZ_JBPWQU010000054.1"/>
</dbReference>
<sequence>MMTLLLVSGAGACGALARYGVTFWGNRLFFDTYLPLPTLVINVTAAFLLGLAAGHFPTGDLTFQLISGLLGGFSTFSTFTNEFAGLLHRFPKVAVSYLLLSAVLGLAAAGIGFWLGG</sequence>
<dbReference type="PANTHER" id="PTHR28259:SF1">
    <property type="entry name" value="FLUORIDE EXPORT PROTEIN 1-RELATED"/>
    <property type="match status" value="1"/>
</dbReference>
<accession>A0A1Y6JWG8</accession>
<feature type="binding site" evidence="10">
    <location>
        <position position="71"/>
    </location>
    <ligand>
        <name>Na(+)</name>
        <dbReference type="ChEBI" id="CHEBI:29101"/>
        <note>structural</note>
    </ligand>
</feature>
<dbReference type="Pfam" id="PF02537">
    <property type="entry name" value="CRCB"/>
    <property type="match status" value="1"/>
</dbReference>
<evidence type="ECO:0000256" key="10">
    <source>
        <dbReference type="HAMAP-Rule" id="MF_00454"/>
    </source>
</evidence>
<reference evidence="12" key="1">
    <citation type="submission" date="2017-05" db="EMBL/GenBank/DDBJ databases">
        <authorList>
            <person name="Papadimitriou K."/>
        </authorList>
    </citation>
    <scope>NUCLEOTIDE SEQUENCE [LARGE SCALE GENOMIC DNA]</scope>
    <source>
        <strain evidence="12">ACA-DC 3411</strain>
    </source>
</reference>
<keyword evidence="10" id="KW-0479">Metal-binding</keyword>
<evidence type="ECO:0000313" key="12">
    <source>
        <dbReference type="Proteomes" id="UP000195412"/>
    </source>
</evidence>
<organism evidence="11 12">
    <name type="scientific">Levilactobacillus zymae</name>
    <dbReference type="NCBI Taxonomy" id="267363"/>
    <lineage>
        <taxon>Bacteria</taxon>
        <taxon>Bacillati</taxon>
        <taxon>Bacillota</taxon>
        <taxon>Bacilli</taxon>
        <taxon>Lactobacillales</taxon>
        <taxon>Lactobacillaceae</taxon>
        <taxon>Levilactobacillus</taxon>
    </lineage>
</organism>
<keyword evidence="10" id="KW-0813">Transport</keyword>
<evidence type="ECO:0000313" key="11">
    <source>
        <dbReference type="EMBL" id="SMS13471.1"/>
    </source>
</evidence>
<feature type="transmembrane region" description="Helical" evidence="10">
    <location>
        <begin position="94"/>
        <end position="115"/>
    </location>
</feature>
<name>A0A1Y6JWG8_9LACO</name>
<keyword evidence="3 10" id="KW-0812">Transmembrane</keyword>
<comment type="catalytic activity">
    <reaction evidence="8">
        <text>fluoride(in) = fluoride(out)</text>
        <dbReference type="Rhea" id="RHEA:76159"/>
        <dbReference type="ChEBI" id="CHEBI:17051"/>
    </reaction>
    <physiologicalReaction direction="left-to-right" evidence="8">
        <dbReference type="Rhea" id="RHEA:76160"/>
    </physiologicalReaction>
</comment>
<protein>
    <recommendedName>
        <fullName evidence="10">Fluoride-specific ion channel FluC</fullName>
    </recommendedName>
</protein>
<dbReference type="GO" id="GO:0005886">
    <property type="term" value="C:plasma membrane"/>
    <property type="evidence" value="ECO:0007669"/>
    <property type="project" value="UniProtKB-SubCell"/>
</dbReference>
<dbReference type="PANTHER" id="PTHR28259">
    <property type="entry name" value="FLUORIDE EXPORT PROTEIN 1-RELATED"/>
    <property type="match status" value="1"/>
</dbReference>
<evidence type="ECO:0000256" key="7">
    <source>
        <dbReference type="ARBA" id="ARBA00035120"/>
    </source>
</evidence>
<evidence type="ECO:0000256" key="6">
    <source>
        <dbReference type="ARBA" id="ARBA00023303"/>
    </source>
</evidence>
<keyword evidence="6 10" id="KW-0407">Ion channel</keyword>